<reference evidence="14 15" key="1">
    <citation type="submission" date="2019-09" db="EMBL/GenBank/DDBJ databases">
        <authorList>
            <person name="Kevbrin V."/>
            <person name="Grouzdev D.S."/>
        </authorList>
    </citation>
    <scope>NUCLEOTIDE SEQUENCE [LARGE SCALE GENOMIC DNA]</scope>
    <source>
        <strain evidence="14 15">G-192</strain>
    </source>
</reference>
<dbReference type="Gene3D" id="2.170.130.10">
    <property type="entry name" value="TonB-dependent receptor, plug domain"/>
    <property type="match status" value="1"/>
</dbReference>
<dbReference type="InterPro" id="IPR039426">
    <property type="entry name" value="TonB-dep_rcpt-like"/>
</dbReference>
<dbReference type="SUPFAM" id="SSF56935">
    <property type="entry name" value="Porins"/>
    <property type="match status" value="1"/>
</dbReference>
<feature type="signal peptide" evidence="12">
    <location>
        <begin position="1"/>
        <end position="46"/>
    </location>
</feature>
<sequence>MIRIDIMVAPVMHLRIILKKGTIMFIRTALAAMLGAASALPFTAHAQSPGSEAEDAETAEQSTPDIVIVIGRASPVSTLDRALEFQARQVRDIFDTEPGIDIAGGTRNGQRLFLRGVEGSNLNITVDGARQGRNLYNHRGGLLNIDPEILKRVDIQPGPAGADQGFGALGGAIRFETIDAQDQLAPGQTLGGFIRAAYASASEAERVAAGASLRLSDQVAVLAYATGTRFSDLRTGGGERVPFSGGEDRTYLIKLSALDMGDHALRAAYERNDASGLNFMQRGDYPWQLQPEDVRARPPQDQSLVRDTYTLRYAYSPATSWLDVGMSAYSSRNDFFAPASNGERFISQVTGGDIRNTARFDLGGAQLETTVGADYFDDGGTASRTDQGTHYTTNRNRGLYVQNRFYAGIWRLYAGVRHDEFSADYGPRSASGDAISFNAGGEAAFHPGFTVFAGYGESARGFGNLPIHFARNATADLTFNGAADGQLESERGRQWEAGARGRALPLGPGLLGYQGVVFRTDISKAVLFDQPGSGGLGGRPLTNLRNHGQTIRIEGWEAGLDYTLDRILTSLRYSTSDISNLPPEPQFIARLGAPRGDQLVWDTRVSLTPEISAGYTLRHTRALSDVPEGQIVYTPKPGYTLHDLQLSWAPRRWQGVGMELSVTNLTDELYIAHSTLTQDGLATAEAGRDVRVSLSYRF</sequence>
<gene>
    <name evidence="14" type="ORF">F1654_08395</name>
</gene>
<evidence type="ECO:0000256" key="11">
    <source>
        <dbReference type="PROSITE-ProRule" id="PRU10144"/>
    </source>
</evidence>
<evidence type="ECO:0000256" key="1">
    <source>
        <dbReference type="ARBA" id="ARBA00004571"/>
    </source>
</evidence>
<dbReference type="InterPro" id="IPR012910">
    <property type="entry name" value="Plug_dom"/>
</dbReference>
<dbReference type="AlphaFoldDB" id="A0A5M6ZGG8"/>
<dbReference type="Pfam" id="PF07715">
    <property type="entry name" value="Plug"/>
    <property type="match status" value="1"/>
</dbReference>
<dbReference type="Proteomes" id="UP000325122">
    <property type="component" value="Unassembled WGS sequence"/>
</dbReference>
<keyword evidence="3 10" id="KW-0813">Transport</keyword>
<evidence type="ECO:0000259" key="13">
    <source>
        <dbReference type="Pfam" id="PF07715"/>
    </source>
</evidence>
<keyword evidence="4 10" id="KW-1134">Transmembrane beta strand</keyword>
<dbReference type="InterPro" id="IPR036942">
    <property type="entry name" value="Beta-barrel_TonB_sf"/>
</dbReference>
<dbReference type="PROSITE" id="PS52016">
    <property type="entry name" value="TONB_DEPENDENT_REC_3"/>
    <property type="match status" value="1"/>
</dbReference>
<keyword evidence="15" id="KW-1185">Reference proteome</keyword>
<comment type="caution">
    <text evidence="14">The sequence shown here is derived from an EMBL/GenBank/DDBJ whole genome shotgun (WGS) entry which is preliminary data.</text>
</comment>
<evidence type="ECO:0000313" key="15">
    <source>
        <dbReference type="Proteomes" id="UP000325122"/>
    </source>
</evidence>
<accession>A0A5M6ZGG8</accession>
<keyword evidence="6 12" id="KW-0732">Signal</keyword>
<evidence type="ECO:0000256" key="3">
    <source>
        <dbReference type="ARBA" id="ARBA00022448"/>
    </source>
</evidence>
<keyword evidence="9 10" id="KW-0998">Cell outer membrane</keyword>
<evidence type="ECO:0000256" key="6">
    <source>
        <dbReference type="ARBA" id="ARBA00022729"/>
    </source>
</evidence>
<name>A0A5M6ZGG8_9PROT</name>
<dbReference type="GO" id="GO:0015344">
    <property type="term" value="F:siderophore uptake transmembrane transporter activity"/>
    <property type="evidence" value="ECO:0007669"/>
    <property type="project" value="TreeGrafter"/>
</dbReference>
<evidence type="ECO:0000256" key="5">
    <source>
        <dbReference type="ARBA" id="ARBA00022692"/>
    </source>
</evidence>
<evidence type="ECO:0000256" key="8">
    <source>
        <dbReference type="ARBA" id="ARBA00023136"/>
    </source>
</evidence>
<evidence type="ECO:0000256" key="12">
    <source>
        <dbReference type="SAM" id="SignalP"/>
    </source>
</evidence>
<dbReference type="GO" id="GO:0009279">
    <property type="term" value="C:cell outer membrane"/>
    <property type="evidence" value="ECO:0007669"/>
    <property type="project" value="UniProtKB-SubCell"/>
</dbReference>
<dbReference type="PANTHER" id="PTHR30069:SF41">
    <property type="entry name" value="HEME_HEMOPEXIN UTILIZATION PROTEIN C"/>
    <property type="match status" value="1"/>
</dbReference>
<evidence type="ECO:0000256" key="7">
    <source>
        <dbReference type="ARBA" id="ARBA00023077"/>
    </source>
</evidence>
<dbReference type="EMBL" id="VWOJ01000002">
    <property type="protein sequence ID" value="KAA5803809.1"/>
    <property type="molecule type" value="Genomic_DNA"/>
</dbReference>
<feature type="chain" id="PRO_5024282549" evidence="12">
    <location>
        <begin position="47"/>
        <end position="698"/>
    </location>
</feature>
<feature type="short sequence motif" description="TonB C-terminal box" evidence="11">
    <location>
        <begin position="681"/>
        <end position="698"/>
    </location>
</feature>
<feature type="domain" description="TonB-dependent receptor plug" evidence="13">
    <location>
        <begin position="84"/>
        <end position="172"/>
    </location>
</feature>
<dbReference type="Gene3D" id="2.40.170.20">
    <property type="entry name" value="TonB-dependent receptor, beta-barrel domain"/>
    <property type="match status" value="1"/>
</dbReference>
<organism evidence="14 15">
    <name type="scientific">Alkalicaulis satelles</name>
    <dbReference type="NCBI Taxonomy" id="2609175"/>
    <lineage>
        <taxon>Bacteria</taxon>
        <taxon>Pseudomonadati</taxon>
        <taxon>Pseudomonadota</taxon>
        <taxon>Alphaproteobacteria</taxon>
        <taxon>Maricaulales</taxon>
        <taxon>Maricaulaceae</taxon>
        <taxon>Alkalicaulis</taxon>
    </lineage>
</organism>
<keyword evidence="5 10" id="KW-0812">Transmembrane</keyword>
<dbReference type="PANTHER" id="PTHR30069">
    <property type="entry name" value="TONB-DEPENDENT OUTER MEMBRANE RECEPTOR"/>
    <property type="match status" value="1"/>
</dbReference>
<evidence type="ECO:0000256" key="9">
    <source>
        <dbReference type="ARBA" id="ARBA00023237"/>
    </source>
</evidence>
<dbReference type="InterPro" id="IPR037066">
    <property type="entry name" value="Plug_dom_sf"/>
</dbReference>
<protein>
    <submittedName>
        <fullName evidence="14">TonB-dependent receptor plug domain-containing protein</fullName>
    </submittedName>
</protein>
<evidence type="ECO:0000256" key="10">
    <source>
        <dbReference type="PROSITE-ProRule" id="PRU01360"/>
    </source>
</evidence>
<evidence type="ECO:0000256" key="2">
    <source>
        <dbReference type="ARBA" id="ARBA00009810"/>
    </source>
</evidence>
<dbReference type="InterPro" id="IPR010917">
    <property type="entry name" value="TonB_rcpt_CS"/>
</dbReference>
<comment type="similarity">
    <text evidence="2 10">Belongs to the TonB-dependent receptor family.</text>
</comment>
<dbReference type="PROSITE" id="PS01156">
    <property type="entry name" value="TONB_DEPENDENT_REC_2"/>
    <property type="match status" value="1"/>
</dbReference>
<evidence type="ECO:0000313" key="14">
    <source>
        <dbReference type="EMBL" id="KAA5803809.1"/>
    </source>
</evidence>
<comment type="subcellular location">
    <subcellularLocation>
        <location evidence="1 10">Cell outer membrane</location>
        <topology evidence="1 10">Multi-pass membrane protein</topology>
    </subcellularLocation>
</comment>
<keyword evidence="7" id="KW-0798">TonB box</keyword>
<dbReference type="GO" id="GO:0044718">
    <property type="term" value="P:siderophore transmembrane transport"/>
    <property type="evidence" value="ECO:0007669"/>
    <property type="project" value="TreeGrafter"/>
</dbReference>
<evidence type="ECO:0000256" key="4">
    <source>
        <dbReference type="ARBA" id="ARBA00022452"/>
    </source>
</evidence>
<keyword evidence="14" id="KW-0675">Receptor</keyword>
<keyword evidence="8 10" id="KW-0472">Membrane</keyword>
<proteinExistence type="inferred from homology"/>